<evidence type="ECO:0000313" key="6">
    <source>
        <dbReference type="Proteomes" id="UP000319731"/>
    </source>
</evidence>
<dbReference type="GO" id="GO:0016787">
    <property type="term" value="F:hydrolase activity"/>
    <property type="evidence" value="ECO:0007669"/>
    <property type="project" value="UniProtKB-KW"/>
</dbReference>
<feature type="domain" description="SF3 helicase" evidence="4">
    <location>
        <begin position="118"/>
        <end position="280"/>
    </location>
</feature>
<dbReference type="Gene3D" id="3.40.50.300">
    <property type="entry name" value="P-loop containing nucleotide triphosphate hydrolases"/>
    <property type="match status" value="1"/>
</dbReference>
<dbReference type="Proteomes" id="UP000319731">
    <property type="component" value="Unassembled WGS sequence"/>
</dbReference>
<dbReference type="PROSITE" id="PS51206">
    <property type="entry name" value="SF3_HELICASE_1"/>
    <property type="match status" value="1"/>
</dbReference>
<dbReference type="InterPro" id="IPR051620">
    <property type="entry name" value="ORF904-like_C"/>
</dbReference>
<dbReference type="STRING" id="1806994.A0A507BWP0"/>
<dbReference type="InterPro" id="IPR006500">
    <property type="entry name" value="Helicase_put_C_phage/plasmid"/>
</dbReference>
<evidence type="ECO:0000256" key="3">
    <source>
        <dbReference type="ARBA" id="ARBA00022840"/>
    </source>
</evidence>
<dbReference type="SUPFAM" id="SSF52540">
    <property type="entry name" value="P-loop containing nucleoside triphosphate hydrolases"/>
    <property type="match status" value="1"/>
</dbReference>
<protein>
    <recommendedName>
        <fullName evidence="4">SF3 helicase domain-containing protein</fullName>
    </recommendedName>
</protein>
<dbReference type="GeneID" id="42007416"/>
<evidence type="ECO:0000259" key="4">
    <source>
        <dbReference type="PROSITE" id="PS51206"/>
    </source>
</evidence>
<keyword evidence="3" id="KW-0067">ATP-binding</keyword>
<keyword evidence="1" id="KW-0547">Nucleotide-binding</keyword>
<evidence type="ECO:0000256" key="1">
    <source>
        <dbReference type="ARBA" id="ARBA00022741"/>
    </source>
</evidence>
<comment type="caution">
    <text evidence="5">The sequence shown here is derived from an EMBL/GenBank/DDBJ whole genome shotgun (WGS) entry which is preliminary data.</text>
</comment>
<gene>
    <name evidence="5" type="ORF">SmJEL517_g06193</name>
</gene>
<proteinExistence type="predicted"/>
<sequence>MKRFYQDHVPDGDLKNKQLKQIISTIKKVGNKDIPHYTKHSSGIFYSSNPDFDRKLDESHDLLGVDNGVYDFKTRTFRAGRPDDFISKSVGYPYIEEGTEEHEKKVMDLFRDIQPEPKECHYLLLFLSLMVHGSNPEEIFTVFTGTTRNGKSLLSDLIILTLGDYYATVSSTLLTGEQPASSSPQADIVALKGCRVVVASEPEKGRAINSGFMKWITGNDEVVCRPLNSNTIIRYNPQFKVVMLCNKIPTMDSNDEAVWARSRIVEFPTRFVDQPIQSHERQINKTLKVDIKSIEWRQAFIKILIKYHEEYPKEGLVATEKVLQKTAEYKEKSSIVLQFVNEEIEDAVKGQNLTYVSIYQRFCDWHSIHDGGRCPDSKFVKDELASLGWDLKKVKVNLSSLVGIAGKKYKNV</sequence>
<dbReference type="InterPro" id="IPR027417">
    <property type="entry name" value="P-loop_NTPase"/>
</dbReference>
<dbReference type="AlphaFoldDB" id="A0A507BWP0"/>
<dbReference type="InterPro" id="IPR014818">
    <property type="entry name" value="Phage/plasmid_primase_P4_C"/>
</dbReference>
<organism evidence="5 6">
    <name type="scientific">Synchytrium microbalum</name>
    <dbReference type="NCBI Taxonomy" id="1806994"/>
    <lineage>
        <taxon>Eukaryota</taxon>
        <taxon>Fungi</taxon>
        <taxon>Fungi incertae sedis</taxon>
        <taxon>Chytridiomycota</taxon>
        <taxon>Chytridiomycota incertae sedis</taxon>
        <taxon>Chytridiomycetes</taxon>
        <taxon>Synchytriales</taxon>
        <taxon>Synchytriaceae</taxon>
        <taxon>Synchytrium</taxon>
    </lineage>
</organism>
<dbReference type="NCBIfam" id="TIGR01613">
    <property type="entry name" value="primase_Cterm"/>
    <property type="match status" value="1"/>
</dbReference>
<dbReference type="EMBL" id="QEAO01000088">
    <property type="protein sequence ID" value="TPX30186.1"/>
    <property type="molecule type" value="Genomic_DNA"/>
</dbReference>
<accession>A0A507BWP0</accession>
<dbReference type="OrthoDB" id="2375545at2759"/>
<dbReference type="PANTHER" id="PTHR35372">
    <property type="entry name" value="ATP BINDING PROTEIN-RELATED"/>
    <property type="match status" value="1"/>
</dbReference>
<evidence type="ECO:0000256" key="2">
    <source>
        <dbReference type="ARBA" id="ARBA00022801"/>
    </source>
</evidence>
<dbReference type="PANTHER" id="PTHR35372:SF2">
    <property type="entry name" value="SF3 HELICASE DOMAIN-CONTAINING PROTEIN"/>
    <property type="match status" value="1"/>
</dbReference>
<evidence type="ECO:0000313" key="5">
    <source>
        <dbReference type="EMBL" id="TPX30186.1"/>
    </source>
</evidence>
<dbReference type="Pfam" id="PF08706">
    <property type="entry name" value="D5_N"/>
    <property type="match status" value="1"/>
</dbReference>
<name>A0A507BWP0_9FUNG</name>
<dbReference type="RefSeq" id="XP_031021906.1">
    <property type="nucleotide sequence ID" value="XM_031172119.1"/>
</dbReference>
<reference evidence="5 6" key="1">
    <citation type="journal article" date="2019" name="Sci. Rep.">
        <title>Comparative genomics of chytrid fungi reveal insights into the obligate biotrophic and pathogenic lifestyle of Synchytrium endobioticum.</title>
        <authorList>
            <person name="van de Vossenberg B.T.L.H."/>
            <person name="Warris S."/>
            <person name="Nguyen H.D.T."/>
            <person name="van Gent-Pelzer M.P.E."/>
            <person name="Joly D.L."/>
            <person name="van de Geest H.C."/>
            <person name="Bonants P.J.M."/>
            <person name="Smith D.S."/>
            <person name="Levesque C.A."/>
            <person name="van der Lee T.A.J."/>
        </authorList>
    </citation>
    <scope>NUCLEOTIDE SEQUENCE [LARGE SCALE GENOMIC DNA]</scope>
    <source>
        <strain evidence="5 6">JEL517</strain>
    </source>
</reference>
<dbReference type="InterPro" id="IPR014015">
    <property type="entry name" value="Helicase_SF3_DNA-vir"/>
</dbReference>
<dbReference type="GO" id="GO:0005524">
    <property type="term" value="F:ATP binding"/>
    <property type="evidence" value="ECO:0007669"/>
    <property type="project" value="UniProtKB-KW"/>
</dbReference>
<keyword evidence="2" id="KW-0378">Hydrolase</keyword>
<keyword evidence="6" id="KW-1185">Reference proteome</keyword>